<keyword evidence="2" id="KW-1185">Reference proteome</keyword>
<proteinExistence type="predicted"/>
<evidence type="ECO:0000313" key="2">
    <source>
        <dbReference type="Proteomes" id="UP000187203"/>
    </source>
</evidence>
<dbReference type="Proteomes" id="UP000187203">
    <property type="component" value="Unassembled WGS sequence"/>
</dbReference>
<comment type="caution">
    <text evidence="1">The sequence shown here is derived from an EMBL/GenBank/DDBJ whole genome shotgun (WGS) entry which is preliminary data.</text>
</comment>
<dbReference type="OrthoDB" id="10279195at2759"/>
<protein>
    <submittedName>
        <fullName evidence="1">Uncharacterized protein</fullName>
    </submittedName>
</protein>
<gene>
    <name evidence="1" type="ORF">COLO4_14168</name>
</gene>
<reference evidence="2" key="1">
    <citation type="submission" date="2013-09" db="EMBL/GenBank/DDBJ databases">
        <title>Corchorus olitorius genome sequencing.</title>
        <authorList>
            <person name="Alam M."/>
            <person name="Haque M.S."/>
            <person name="Islam M.S."/>
            <person name="Emdad E.M."/>
            <person name="Islam M.M."/>
            <person name="Ahmed B."/>
            <person name="Halim A."/>
            <person name="Hossen Q.M.M."/>
            <person name="Hossain M.Z."/>
            <person name="Ahmed R."/>
            <person name="Khan M.M."/>
            <person name="Islam R."/>
            <person name="Rashid M.M."/>
            <person name="Khan S.A."/>
            <person name="Rahman M.S."/>
            <person name="Alam M."/>
            <person name="Yahiya A.S."/>
            <person name="Khan M.S."/>
            <person name="Azam M.S."/>
            <person name="Haque T."/>
            <person name="Lashkar M.Z.H."/>
            <person name="Akhand A.I."/>
            <person name="Morshed G."/>
            <person name="Roy S."/>
            <person name="Uddin K.S."/>
            <person name="Rabeya T."/>
            <person name="Hossain A.S."/>
            <person name="Chowdhury A."/>
            <person name="Snigdha A.R."/>
            <person name="Mortoza M.S."/>
            <person name="Matin S.A."/>
            <person name="Hoque S.M.E."/>
            <person name="Islam M.K."/>
            <person name="Roy D.K."/>
            <person name="Haider R."/>
            <person name="Moosa M.M."/>
            <person name="Elias S.M."/>
            <person name="Hasan A.M."/>
            <person name="Jahan S."/>
            <person name="Shafiuddin M."/>
            <person name="Mahmood N."/>
            <person name="Shommy N.S."/>
        </authorList>
    </citation>
    <scope>NUCLEOTIDE SEQUENCE [LARGE SCALE GENOMIC DNA]</scope>
    <source>
        <strain evidence="2">cv. O-4</strain>
    </source>
</reference>
<sequence length="47" mass="5674">MEQLRCHVVAKEWRVVIRTNYEVMWPFCNWIGDSSPASVEKFEFEKP</sequence>
<evidence type="ECO:0000313" key="1">
    <source>
        <dbReference type="EMBL" id="OMO98048.1"/>
    </source>
</evidence>
<dbReference type="AlphaFoldDB" id="A0A1R3JT81"/>
<accession>A0A1R3JT81</accession>
<organism evidence="1 2">
    <name type="scientific">Corchorus olitorius</name>
    <dbReference type="NCBI Taxonomy" id="93759"/>
    <lineage>
        <taxon>Eukaryota</taxon>
        <taxon>Viridiplantae</taxon>
        <taxon>Streptophyta</taxon>
        <taxon>Embryophyta</taxon>
        <taxon>Tracheophyta</taxon>
        <taxon>Spermatophyta</taxon>
        <taxon>Magnoliopsida</taxon>
        <taxon>eudicotyledons</taxon>
        <taxon>Gunneridae</taxon>
        <taxon>Pentapetalae</taxon>
        <taxon>rosids</taxon>
        <taxon>malvids</taxon>
        <taxon>Malvales</taxon>
        <taxon>Malvaceae</taxon>
        <taxon>Grewioideae</taxon>
        <taxon>Apeibeae</taxon>
        <taxon>Corchorus</taxon>
    </lineage>
</organism>
<dbReference type="EMBL" id="AWUE01015387">
    <property type="protein sequence ID" value="OMO98048.1"/>
    <property type="molecule type" value="Genomic_DNA"/>
</dbReference>
<name>A0A1R3JT81_9ROSI</name>